<comment type="caution">
    <text evidence="3">The sequence shown here is derived from an EMBL/GenBank/DDBJ whole genome shotgun (WGS) entry which is preliminary data.</text>
</comment>
<accession>A0A0F4YDF2</accession>
<evidence type="ECO:0000313" key="4">
    <source>
        <dbReference type="Proteomes" id="UP000053958"/>
    </source>
</evidence>
<keyword evidence="2" id="KW-0732">Signal</keyword>
<dbReference type="EMBL" id="LASV01000809">
    <property type="protein sequence ID" value="KKA16227.1"/>
    <property type="molecule type" value="Genomic_DNA"/>
</dbReference>
<gene>
    <name evidence="3" type="ORF">T310_10192</name>
</gene>
<evidence type="ECO:0000313" key="3">
    <source>
        <dbReference type="EMBL" id="KKA16227.1"/>
    </source>
</evidence>
<proteinExistence type="predicted"/>
<keyword evidence="4" id="KW-1185">Reference proteome</keyword>
<dbReference type="RefSeq" id="XP_013322839.1">
    <property type="nucleotide sequence ID" value="XM_013467385.1"/>
</dbReference>
<protein>
    <submittedName>
        <fullName evidence="3">Uncharacterized protein</fullName>
    </submittedName>
</protein>
<dbReference type="AlphaFoldDB" id="A0A0F4YDF2"/>
<evidence type="ECO:0000256" key="1">
    <source>
        <dbReference type="SAM" id="MobiDB-lite"/>
    </source>
</evidence>
<sequence>MLSTWLLLLLPADRDACRFRLPKRQAPRPPGSEAAYIWHTALAPIPPITSTLSSGCLHPDESLLSISQSGIMVSSLISSLDLFVFYSCLLSRLSSVILCRILYHYHDTLYQKTTQNARVSVILINFRWNKLIYYSACLDEREDNKNDEHREASVNAIYLVSGVVCWYIDVSQLASTDNQETPRHREPPQQRPQQLSSK</sequence>
<name>A0A0F4YDF2_RASE3</name>
<dbReference type="GeneID" id="25313260"/>
<feature type="region of interest" description="Disordered" evidence="1">
    <location>
        <begin position="177"/>
        <end position="198"/>
    </location>
</feature>
<organism evidence="3 4">
    <name type="scientific">Rasamsonia emersonii (strain ATCC 16479 / CBS 393.64 / IMI 116815)</name>
    <dbReference type="NCBI Taxonomy" id="1408163"/>
    <lineage>
        <taxon>Eukaryota</taxon>
        <taxon>Fungi</taxon>
        <taxon>Dikarya</taxon>
        <taxon>Ascomycota</taxon>
        <taxon>Pezizomycotina</taxon>
        <taxon>Eurotiomycetes</taxon>
        <taxon>Eurotiomycetidae</taxon>
        <taxon>Eurotiales</taxon>
        <taxon>Trichocomaceae</taxon>
        <taxon>Rasamsonia</taxon>
    </lineage>
</organism>
<dbReference type="Proteomes" id="UP000053958">
    <property type="component" value="Unassembled WGS sequence"/>
</dbReference>
<reference evidence="3 4" key="1">
    <citation type="submission" date="2015-04" db="EMBL/GenBank/DDBJ databases">
        <authorList>
            <person name="Heijne W.H."/>
            <person name="Fedorova N.D."/>
            <person name="Nierman W.C."/>
            <person name="Vollebregt A.W."/>
            <person name="Zhao Z."/>
            <person name="Wu L."/>
            <person name="Kumar M."/>
            <person name="Stam H."/>
            <person name="van den Berg M.A."/>
            <person name="Pel H.J."/>
        </authorList>
    </citation>
    <scope>NUCLEOTIDE SEQUENCE [LARGE SCALE GENOMIC DNA]</scope>
    <source>
        <strain evidence="3 4">CBS 393.64</strain>
    </source>
</reference>
<evidence type="ECO:0000256" key="2">
    <source>
        <dbReference type="SAM" id="SignalP"/>
    </source>
</evidence>
<feature type="chain" id="PRO_5002481508" evidence="2">
    <location>
        <begin position="17"/>
        <end position="198"/>
    </location>
</feature>
<feature type="signal peptide" evidence="2">
    <location>
        <begin position="1"/>
        <end position="16"/>
    </location>
</feature>